<feature type="compositionally biased region" description="Polar residues" evidence="2">
    <location>
        <begin position="406"/>
        <end position="418"/>
    </location>
</feature>
<dbReference type="InterPro" id="IPR008936">
    <property type="entry name" value="Rho_GTPase_activation_prot"/>
</dbReference>
<evidence type="ECO:0000313" key="4">
    <source>
        <dbReference type="EMBL" id="KAL2037432.1"/>
    </source>
</evidence>
<keyword evidence="5" id="KW-1185">Reference proteome</keyword>
<feature type="compositionally biased region" description="Basic and acidic residues" evidence="2">
    <location>
        <begin position="761"/>
        <end position="777"/>
    </location>
</feature>
<feature type="compositionally biased region" description="Low complexity" evidence="2">
    <location>
        <begin position="382"/>
        <end position="393"/>
    </location>
</feature>
<name>A0ABR3ZUZ7_9LECA</name>
<feature type="compositionally biased region" description="Polar residues" evidence="2">
    <location>
        <begin position="464"/>
        <end position="478"/>
    </location>
</feature>
<feature type="compositionally biased region" description="Polar residues" evidence="2">
    <location>
        <begin position="427"/>
        <end position="457"/>
    </location>
</feature>
<dbReference type="InterPro" id="IPR000198">
    <property type="entry name" value="RhoGAP_dom"/>
</dbReference>
<feature type="compositionally biased region" description="Polar residues" evidence="2">
    <location>
        <begin position="300"/>
        <end position="325"/>
    </location>
</feature>
<evidence type="ECO:0000313" key="5">
    <source>
        <dbReference type="Proteomes" id="UP001590950"/>
    </source>
</evidence>
<dbReference type="SMART" id="SM00324">
    <property type="entry name" value="RhoGAP"/>
    <property type="match status" value="1"/>
</dbReference>
<evidence type="ECO:0000259" key="3">
    <source>
        <dbReference type="PROSITE" id="PS50238"/>
    </source>
</evidence>
<feature type="domain" description="Rho-GAP" evidence="3">
    <location>
        <begin position="73"/>
        <end position="282"/>
    </location>
</feature>
<feature type="compositionally biased region" description="Polar residues" evidence="2">
    <location>
        <begin position="487"/>
        <end position="500"/>
    </location>
</feature>
<feature type="compositionally biased region" description="Polar residues" evidence="2">
    <location>
        <begin position="533"/>
        <end position="544"/>
    </location>
</feature>
<reference evidence="4 5" key="1">
    <citation type="submission" date="2024-09" db="EMBL/GenBank/DDBJ databases">
        <title>Rethinking Asexuality: The Enigmatic Case of Functional Sexual Genes in Lepraria (Stereocaulaceae).</title>
        <authorList>
            <person name="Doellman M."/>
            <person name="Sun Y."/>
            <person name="Barcenas-Pena A."/>
            <person name="Lumbsch H.T."/>
            <person name="Grewe F."/>
        </authorList>
    </citation>
    <scope>NUCLEOTIDE SEQUENCE [LARGE SCALE GENOMIC DNA]</scope>
    <source>
        <strain evidence="4 5">Mercado 3170</strain>
    </source>
</reference>
<feature type="region of interest" description="Disordered" evidence="2">
    <location>
        <begin position="1"/>
        <end position="33"/>
    </location>
</feature>
<dbReference type="PANTHER" id="PTHR15228">
    <property type="entry name" value="SPERMATHECAL PHYSIOLOGY VARIANT"/>
    <property type="match status" value="1"/>
</dbReference>
<comment type="caution">
    <text evidence="4">The sequence shown here is derived from an EMBL/GenBank/DDBJ whole genome shotgun (WGS) entry which is preliminary data.</text>
</comment>
<protein>
    <recommendedName>
        <fullName evidence="3">Rho-GAP domain-containing protein</fullName>
    </recommendedName>
</protein>
<feature type="compositionally biased region" description="Polar residues" evidence="2">
    <location>
        <begin position="780"/>
        <end position="792"/>
    </location>
</feature>
<dbReference type="PROSITE" id="PS50238">
    <property type="entry name" value="RHOGAP"/>
    <property type="match status" value="1"/>
</dbReference>
<gene>
    <name evidence="4" type="ORF">N7G274_009917</name>
</gene>
<organism evidence="4 5">
    <name type="scientific">Stereocaulon virgatum</name>
    <dbReference type="NCBI Taxonomy" id="373712"/>
    <lineage>
        <taxon>Eukaryota</taxon>
        <taxon>Fungi</taxon>
        <taxon>Dikarya</taxon>
        <taxon>Ascomycota</taxon>
        <taxon>Pezizomycotina</taxon>
        <taxon>Lecanoromycetes</taxon>
        <taxon>OSLEUM clade</taxon>
        <taxon>Lecanoromycetidae</taxon>
        <taxon>Lecanorales</taxon>
        <taxon>Lecanorineae</taxon>
        <taxon>Stereocaulaceae</taxon>
        <taxon>Stereocaulon</taxon>
    </lineage>
</organism>
<evidence type="ECO:0000256" key="1">
    <source>
        <dbReference type="ARBA" id="ARBA00022468"/>
    </source>
</evidence>
<keyword evidence="1" id="KW-0343">GTPase activation</keyword>
<feature type="compositionally biased region" description="Polar residues" evidence="2">
    <location>
        <begin position="608"/>
        <end position="640"/>
    </location>
</feature>
<dbReference type="CDD" id="cd04396">
    <property type="entry name" value="RhoGAP_fSAC7_BAG7"/>
    <property type="match status" value="1"/>
</dbReference>
<proteinExistence type="predicted"/>
<sequence>MATSNVQASAVLVPTGQPPSTPHNAASPPSKRDLSTWWRNFTKAKKDEEKGQPPVGIFGVPLDVSIKYANVAISLTNEQGENYVYGYVPIVIAKCGVFLKERATDVEGIFRLSGSAKRIKELQQIFDSPDRYGKGLDWTGYTVHDAANILRRYLTHLPQPIVPLEFYERFRDPLRNHQTQAVGDTEAQAQDTGDFDHDAAIVTYQRLIKELPSLNRQLLLYILDLLAVFASKSEQNRMTAANLAAIFQPGMLSHPDHDMLPKMYRLSQDVIIFLIENQDSFLVGMSGTAADEKTVKEVQSGVQRQANTPIRTTQAVLGRSASNASAGADSLRKQGGIRRNVSVSSKNSRASSNHPSPGSPAPGSPLTTTVSGGGVHRSNTLPSKKSPGISSGSRFRNADPSPPPSATLTPGGPTSASRAPSPGSKLAQYSSEAISPSSAAREVTPTSENPTGLNSVPESKETILKNSSREQASPTTEGLSLRPPEHGNTTIIISGSSATPNKERKSLFSRSPTSDNERKDQRNKLRKKRMPDVSSNASAQSSTDALHAAPDSPSAQNFYTPMPTPGVNTQLASDPMISSVPPTIFNTGATPSSEQPPRIGEMDKHSSFHVSQPNSTPGNSPAIKPSNSPGGSVHSKTSVTEESELDQNDNGAVKEAKKKRHRWTLPASTKTKNDISAVAPSGLGSNAVAEKSTSSIASEGKQRKSITTESHQTQRTGTEASISSNLLQSSNESTPPKAYDGGAEDREKKGPIGWFKGKVAKVKEDRKEREAEKERAKSPPRSSNENARSKQSLGAIAQEGLPTRGRSTDVIAEAPKEEEIEQAIMETKPTQA</sequence>
<feature type="compositionally biased region" description="Polar residues" evidence="2">
    <location>
        <begin position="580"/>
        <end position="595"/>
    </location>
</feature>
<dbReference type="EMBL" id="JBEFKJ010000041">
    <property type="protein sequence ID" value="KAL2037432.1"/>
    <property type="molecule type" value="Genomic_DNA"/>
</dbReference>
<feature type="compositionally biased region" description="Polar residues" evidence="2">
    <location>
        <begin position="705"/>
        <end position="734"/>
    </location>
</feature>
<dbReference type="Gene3D" id="1.10.555.10">
    <property type="entry name" value="Rho GTPase activation protein"/>
    <property type="match status" value="1"/>
</dbReference>
<dbReference type="Pfam" id="PF00620">
    <property type="entry name" value="RhoGAP"/>
    <property type="match status" value="1"/>
</dbReference>
<feature type="compositionally biased region" description="Low complexity" evidence="2">
    <location>
        <begin position="338"/>
        <end position="356"/>
    </location>
</feature>
<feature type="region of interest" description="Disordered" evidence="2">
    <location>
        <begin position="299"/>
        <end position="832"/>
    </location>
</feature>
<evidence type="ECO:0000256" key="2">
    <source>
        <dbReference type="SAM" id="MobiDB-lite"/>
    </source>
</evidence>
<dbReference type="SUPFAM" id="SSF48350">
    <property type="entry name" value="GTPase activation domain, GAP"/>
    <property type="match status" value="1"/>
</dbReference>
<dbReference type="Proteomes" id="UP001590950">
    <property type="component" value="Unassembled WGS sequence"/>
</dbReference>
<accession>A0ABR3ZUZ7</accession>
<dbReference type="PANTHER" id="PTHR15228:SF25">
    <property type="entry name" value="F-BAR DOMAIN-CONTAINING PROTEIN"/>
    <property type="match status" value="1"/>
</dbReference>
<dbReference type="InterPro" id="IPR051025">
    <property type="entry name" value="RhoGAP"/>
</dbReference>